<reference evidence="2 3" key="1">
    <citation type="journal article" date="2021" name="BMC Biol.">
        <title>Horizontally acquired antibacterial genes associated with adaptive radiation of ladybird beetles.</title>
        <authorList>
            <person name="Li H.S."/>
            <person name="Tang X.F."/>
            <person name="Huang Y.H."/>
            <person name="Xu Z.Y."/>
            <person name="Chen M.L."/>
            <person name="Du X.Y."/>
            <person name="Qiu B.Y."/>
            <person name="Chen P.T."/>
            <person name="Zhang W."/>
            <person name="Slipinski A."/>
            <person name="Escalona H.E."/>
            <person name="Waterhouse R.M."/>
            <person name="Zwick A."/>
            <person name="Pang H."/>
        </authorList>
    </citation>
    <scope>NUCLEOTIDE SEQUENCE [LARGE SCALE GENOMIC DNA]</scope>
    <source>
        <strain evidence="2">SYSU2018</strain>
    </source>
</reference>
<evidence type="ECO:0000313" key="2">
    <source>
        <dbReference type="EMBL" id="KAL3276287.1"/>
    </source>
</evidence>
<evidence type="ECO:0000256" key="1">
    <source>
        <dbReference type="SAM" id="MobiDB-lite"/>
    </source>
</evidence>
<dbReference type="AlphaFoldDB" id="A0ABD2NCD1"/>
<organism evidence="2 3">
    <name type="scientific">Cryptolaemus montrouzieri</name>
    <dbReference type="NCBI Taxonomy" id="559131"/>
    <lineage>
        <taxon>Eukaryota</taxon>
        <taxon>Metazoa</taxon>
        <taxon>Ecdysozoa</taxon>
        <taxon>Arthropoda</taxon>
        <taxon>Hexapoda</taxon>
        <taxon>Insecta</taxon>
        <taxon>Pterygota</taxon>
        <taxon>Neoptera</taxon>
        <taxon>Endopterygota</taxon>
        <taxon>Coleoptera</taxon>
        <taxon>Polyphaga</taxon>
        <taxon>Cucujiformia</taxon>
        <taxon>Coccinelloidea</taxon>
        <taxon>Coccinellidae</taxon>
        <taxon>Scymninae</taxon>
        <taxon>Scymnini</taxon>
        <taxon>Cryptolaemus</taxon>
    </lineage>
</organism>
<gene>
    <name evidence="2" type="ORF">HHI36_024175</name>
</gene>
<comment type="caution">
    <text evidence="2">The sequence shown here is derived from an EMBL/GenBank/DDBJ whole genome shotgun (WGS) entry which is preliminary data.</text>
</comment>
<accession>A0ABD2NCD1</accession>
<protein>
    <submittedName>
        <fullName evidence="2">Uncharacterized protein</fullName>
    </submittedName>
</protein>
<evidence type="ECO:0000313" key="3">
    <source>
        <dbReference type="Proteomes" id="UP001516400"/>
    </source>
</evidence>
<proteinExistence type="predicted"/>
<dbReference type="EMBL" id="JABFTP020000090">
    <property type="protein sequence ID" value="KAL3276287.1"/>
    <property type="molecule type" value="Genomic_DNA"/>
</dbReference>
<dbReference type="Proteomes" id="UP001516400">
    <property type="component" value="Unassembled WGS sequence"/>
</dbReference>
<name>A0ABD2NCD1_9CUCU</name>
<keyword evidence="3" id="KW-1185">Reference proteome</keyword>
<sequence>MRAHFTASHLVNNSDNTYRQLLTELWNNMYPQRQASTQVLSKRVRWMMNNEKISKAVLDAIRRSCWPRTDTTPQQRRRSGRRSVINAVADDSEDSGDVEVDNINDHLARNLLKYKGATPSSRPKIPRMTQSKEMMGNVETINHLSREQMDDVSTLHDLVHLVYAGLVTVCEIHGTLPTVEREEREGNTAPWKVRLEGKTVKMR</sequence>
<feature type="region of interest" description="Disordered" evidence="1">
    <location>
        <begin position="68"/>
        <end position="98"/>
    </location>
</feature>